<dbReference type="EMBL" id="AP022660">
    <property type="protein sequence ID" value="BCA50506.1"/>
    <property type="molecule type" value="Genomic_DNA"/>
</dbReference>
<evidence type="ECO:0000313" key="5">
    <source>
        <dbReference type="Proteomes" id="UP000500882"/>
    </source>
</evidence>
<evidence type="ECO:0000259" key="2">
    <source>
        <dbReference type="Pfam" id="PF00534"/>
    </source>
</evidence>
<evidence type="ECO:0000256" key="1">
    <source>
        <dbReference type="ARBA" id="ARBA00022679"/>
    </source>
</evidence>
<feature type="domain" description="Glycosyl transferase family 1" evidence="2">
    <location>
        <begin position="232"/>
        <end position="373"/>
    </location>
</feature>
<gene>
    <name evidence="4" type="ORF">BatF92_24480</name>
</gene>
<reference evidence="4 5" key="1">
    <citation type="submission" date="2020-02" db="EMBL/GenBank/DDBJ databases">
        <title>Whole-genome sequencing and comparative analysis of the genomes of Bacteroides thetaiotaomicron and Escherichia coli isolated from a healthy resident in Vietnam.</title>
        <authorList>
            <person name="Mohsin M."/>
            <person name="Tanaka K."/>
            <person name="Kawahara R."/>
            <person name="Kondo S."/>
            <person name="Noguchi H."/>
            <person name="Motooka D."/>
            <person name="Nakamura S."/>
            <person name="Khong D.T."/>
            <person name="Nguyen T.N."/>
            <person name="Tran H.T."/>
            <person name="Yamamoto Y."/>
        </authorList>
    </citation>
    <scope>NUCLEOTIDE SEQUENCE [LARGE SCALE GENOMIC DNA]</scope>
    <source>
        <strain evidence="4 5">F9-2</strain>
    </source>
</reference>
<dbReference type="PANTHER" id="PTHR46401:SF2">
    <property type="entry name" value="GLYCOSYLTRANSFERASE WBBK-RELATED"/>
    <property type="match status" value="1"/>
</dbReference>
<organism evidence="4 5">
    <name type="scientific">Bacteroides thetaiotaomicron</name>
    <dbReference type="NCBI Taxonomy" id="818"/>
    <lineage>
        <taxon>Bacteria</taxon>
        <taxon>Pseudomonadati</taxon>
        <taxon>Bacteroidota</taxon>
        <taxon>Bacteroidia</taxon>
        <taxon>Bacteroidales</taxon>
        <taxon>Bacteroidaceae</taxon>
        <taxon>Bacteroides</taxon>
    </lineage>
</organism>
<feature type="domain" description="Glycosyltransferase subfamily 4-like N-terminal" evidence="3">
    <location>
        <begin position="59"/>
        <end position="212"/>
    </location>
</feature>
<evidence type="ECO:0000259" key="3">
    <source>
        <dbReference type="Pfam" id="PF13439"/>
    </source>
</evidence>
<dbReference type="Gene3D" id="3.40.50.2000">
    <property type="entry name" value="Glycogen Phosphorylase B"/>
    <property type="match status" value="2"/>
</dbReference>
<dbReference type="PANTHER" id="PTHR46401">
    <property type="entry name" value="GLYCOSYLTRANSFERASE WBBK-RELATED"/>
    <property type="match status" value="1"/>
</dbReference>
<evidence type="ECO:0000313" key="4">
    <source>
        <dbReference type="EMBL" id="BCA50506.1"/>
    </source>
</evidence>
<protein>
    <submittedName>
        <fullName evidence="4">Glycosyl transferase</fullName>
    </submittedName>
</protein>
<dbReference type="InterPro" id="IPR028098">
    <property type="entry name" value="Glyco_trans_4-like_N"/>
</dbReference>
<dbReference type="AlphaFoldDB" id="A0A679HHJ9"/>
<dbReference type="GO" id="GO:0016757">
    <property type="term" value="F:glycosyltransferase activity"/>
    <property type="evidence" value="ECO:0007669"/>
    <property type="project" value="InterPro"/>
</dbReference>
<dbReference type="Pfam" id="PF13439">
    <property type="entry name" value="Glyco_transf_4"/>
    <property type="match status" value="1"/>
</dbReference>
<dbReference type="SUPFAM" id="SSF53756">
    <property type="entry name" value="UDP-Glycosyltransferase/glycogen phosphorylase"/>
    <property type="match status" value="1"/>
</dbReference>
<dbReference type="RefSeq" id="WP_172556734.1">
    <property type="nucleotide sequence ID" value="NZ_AP022660.1"/>
</dbReference>
<accession>A0A679HHJ9</accession>
<dbReference type="Proteomes" id="UP000500882">
    <property type="component" value="Chromosome"/>
</dbReference>
<name>A0A679HHJ9_BACT4</name>
<dbReference type="InterPro" id="IPR001296">
    <property type="entry name" value="Glyco_trans_1"/>
</dbReference>
<proteinExistence type="predicted"/>
<dbReference type="Pfam" id="PF00534">
    <property type="entry name" value="Glycos_transf_1"/>
    <property type="match status" value="1"/>
</dbReference>
<dbReference type="GO" id="GO:0009103">
    <property type="term" value="P:lipopolysaccharide biosynthetic process"/>
    <property type="evidence" value="ECO:0007669"/>
    <property type="project" value="TreeGrafter"/>
</dbReference>
<sequence>MPTLLQINVTANWGSTGKIAEAIGVAAKKHGWDSYIAYGRIANSSQSHLIQVGGNASTYIHYAYNRLFDMEGRCSDRATKAFVRLITKIKPDVVQLHNIHDHFLNYRILFEYLNQTNIKVVWTFHDCWTFTGHCYHFVHHNCMKWQTECGDCPQRNKFIDRSRENFHLKKSLFTVNKHLTIVPCSEWMGDFVKESFLKDKHIQVIHNGVDLNTFKILSGYKSCRVEQDLFRIIAVSNVWSPYKGLFDIFKLRGMLSDDYEITMVGLTEEQLKILPTGIRGVTRTQNVEELVHLYNEADVLINPTYADTFPTVNLEALACGTPVITYHTGGSPEAVDARTGVVVEQGNVDMLAEVIRRMKAQPLFSVDCRKRAEECFDKDKCFMEYVRLYEKLML</sequence>
<keyword evidence="1 4" id="KW-0808">Transferase</keyword>